<dbReference type="PANTHER" id="PTHR39730:SF1">
    <property type="entry name" value="ENDOGLUCANASE 1"/>
    <property type="match status" value="1"/>
</dbReference>
<feature type="chain" id="PRO_5043847809" description="Cellulase" evidence="11">
    <location>
        <begin position="26"/>
        <end position="500"/>
    </location>
</feature>
<gene>
    <name evidence="13" type="ORF">HKI87_05g39520</name>
</gene>
<evidence type="ECO:0000256" key="9">
    <source>
        <dbReference type="PROSITE-ProRule" id="PRU10069"/>
    </source>
</evidence>
<keyword evidence="4 13" id="KW-0378">Hydrolase</keyword>
<evidence type="ECO:0000256" key="10">
    <source>
        <dbReference type="SAM" id="MobiDB-lite"/>
    </source>
</evidence>
<feature type="domain" description="ShKT" evidence="12">
    <location>
        <begin position="384"/>
        <end position="428"/>
    </location>
</feature>
<accession>A0AAX4P8S8</accession>
<evidence type="ECO:0000256" key="3">
    <source>
        <dbReference type="ARBA" id="ARBA00012601"/>
    </source>
</evidence>
<feature type="region of interest" description="Disordered" evidence="10">
    <location>
        <begin position="307"/>
        <end position="338"/>
    </location>
</feature>
<dbReference type="InterPro" id="IPR000334">
    <property type="entry name" value="Glyco_hydro_45"/>
</dbReference>
<dbReference type="SUPFAM" id="SSF50685">
    <property type="entry name" value="Barwin-like endoglucanases"/>
    <property type="match status" value="1"/>
</dbReference>
<dbReference type="EMBL" id="CP151505">
    <property type="protein sequence ID" value="WZN62415.1"/>
    <property type="molecule type" value="Genomic_DNA"/>
</dbReference>
<organism evidence="13 14">
    <name type="scientific">Chloropicon roscoffensis</name>
    <dbReference type="NCBI Taxonomy" id="1461544"/>
    <lineage>
        <taxon>Eukaryota</taxon>
        <taxon>Viridiplantae</taxon>
        <taxon>Chlorophyta</taxon>
        <taxon>Chloropicophyceae</taxon>
        <taxon>Chloropicales</taxon>
        <taxon>Chloropicaceae</taxon>
        <taxon>Chloropicon</taxon>
    </lineage>
</organism>
<evidence type="ECO:0000256" key="1">
    <source>
        <dbReference type="ARBA" id="ARBA00000966"/>
    </source>
</evidence>
<dbReference type="PROSITE" id="PS01140">
    <property type="entry name" value="GLYCOSYL_HYDROL_F45"/>
    <property type="match status" value="1"/>
</dbReference>
<keyword evidence="5" id="KW-0136">Cellulose degradation</keyword>
<dbReference type="EC" id="3.2.1.4" evidence="3 9"/>
<protein>
    <recommendedName>
        <fullName evidence="3 9">Cellulase</fullName>
        <ecNumber evidence="3 9">3.2.1.4</ecNumber>
    </recommendedName>
</protein>
<feature type="active site" description="Nucleophile" evidence="9">
    <location>
        <position position="46"/>
    </location>
</feature>
<evidence type="ECO:0000259" key="12">
    <source>
        <dbReference type="PROSITE" id="PS51670"/>
    </source>
</evidence>
<keyword evidence="11" id="KW-0732">Signal</keyword>
<dbReference type="AlphaFoldDB" id="A0AAX4P8S8"/>
<evidence type="ECO:0000256" key="11">
    <source>
        <dbReference type="SAM" id="SignalP"/>
    </source>
</evidence>
<reference evidence="13 14" key="1">
    <citation type="submission" date="2024-03" db="EMBL/GenBank/DDBJ databases">
        <title>Complete genome sequence of the green alga Chloropicon roscoffensis RCC1871.</title>
        <authorList>
            <person name="Lemieux C."/>
            <person name="Pombert J.-F."/>
            <person name="Otis C."/>
            <person name="Turmel M."/>
        </authorList>
    </citation>
    <scope>NUCLEOTIDE SEQUENCE [LARGE SCALE GENOMIC DNA]</scope>
    <source>
        <strain evidence="13 14">RCC1871</strain>
    </source>
</reference>
<name>A0AAX4P8S8_9CHLO</name>
<dbReference type="PROSITE" id="PS51670">
    <property type="entry name" value="SHKT"/>
    <property type="match status" value="2"/>
</dbReference>
<keyword evidence="6" id="KW-0119">Carbohydrate metabolism</keyword>
<evidence type="ECO:0000313" key="13">
    <source>
        <dbReference type="EMBL" id="WZN62415.1"/>
    </source>
</evidence>
<evidence type="ECO:0000256" key="8">
    <source>
        <dbReference type="ARBA" id="ARBA00023326"/>
    </source>
</evidence>
<dbReference type="PANTHER" id="PTHR39730">
    <property type="entry name" value="ENDOGLUCANASE 1"/>
    <property type="match status" value="1"/>
</dbReference>
<keyword evidence="8" id="KW-0624">Polysaccharide degradation</keyword>
<evidence type="ECO:0000313" key="14">
    <source>
        <dbReference type="Proteomes" id="UP001472866"/>
    </source>
</evidence>
<dbReference type="InterPro" id="IPR052288">
    <property type="entry name" value="GH45_Enzymes"/>
</dbReference>
<comment type="similarity">
    <text evidence="2">Belongs to the glycosyl hydrolase 45 (cellulase K) family.</text>
</comment>
<feature type="domain" description="ShKT" evidence="12">
    <location>
        <begin position="336"/>
        <end position="380"/>
    </location>
</feature>
<dbReference type="Pfam" id="PF01549">
    <property type="entry name" value="ShK"/>
    <property type="match status" value="2"/>
</dbReference>
<evidence type="ECO:0000256" key="4">
    <source>
        <dbReference type="ARBA" id="ARBA00022801"/>
    </source>
</evidence>
<sequence>MGRVRGMAAGSRIATLVLLVSVAAAQDNVYMGQEYRSIDLTTRYFDGCKPACGWTGNFGKEIAPGFGPVRGCGPVKPDGTQDRVPDGAYSACSDGGTSYACLDTSAFTEDGQRYAFAAISLDTTGGPYSCCECYEATFSEGPMAGQSLQVQMINNGGFVNRPLMDLHVVGAGKGDNNVVSVDNSALDPAPYGGGLGKTGADSPPLFSAEDWGDQSGLWGRRFSRYNPPNDVSYAGGIASVCGDQTSCFEACDDLPWPGREMCKWEFADDGFRGASIPPATLRRIACPAALYSRSGCLLREDQDFLTSAPPAVDDDEEDQSSGEQPVEGGGGGEEGCEDEIWATNGATGEPERYTCEDYARWGFCDEDWMRGWCRKTCGTCGGECSDEIWEVNSSTGQPEEHTCEDYARWDLCGEDWMKGWCDASCGRCEQQVEVPAADVEGCTDAGADNYDQAANVDDGSCVYCDWPEVPSAGGACELAPVEARIASLEERVAKIEGLLP</sequence>
<proteinExistence type="inferred from homology"/>
<dbReference type="InterPro" id="IPR036908">
    <property type="entry name" value="RlpA-like_sf"/>
</dbReference>
<evidence type="ECO:0000256" key="2">
    <source>
        <dbReference type="ARBA" id="ARBA00007793"/>
    </source>
</evidence>
<dbReference type="InterPro" id="IPR003582">
    <property type="entry name" value="ShKT_dom"/>
</dbReference>
<dbReference type="SMART" id="SM00254">
    <property type="entry name" value="ShKT"/>
    <property type="match status" value="2"/>
</dbReference>
<dbReference type="GO" id="GO:0030245">
    <property type="term" value="P:cellulose catabolic process"/>
    <property type="evidence" value="ECO:0007669"/>
    <property type="project" value="UniProtKB-KW"/>
</dbReference>
<evidence type="ECO:0000256" key="7">
    <source>
        <dbReference type="ARBA" id="ARBA00023295"/>
    </source>
</evidence>
<keyword evidence="14" id="KW-1185">Reference proteome</keyword>
<feature type="signal peptide" evidence="11">
    <location>
        <begin position="1"/>
        <end position="25"/>
    </location>
</feature>
<dbReference type="GO" id="GO:0008810">
    <property type="term" value="F:cellulase activity"/>
    <property type="evidence" value="ECO:0007669"/>
    <property type="project" value="UniProtKB-EC"/>
</dbReference>
<dbReference type="Proteomes" id="UP001472866">
    <property type="component" value="Chromosome 05"/>
</dbReference>
<comment type="catalytic activity">
    <reaction evidence="1 9">
        <text>Endohydrolysis of (1-&gt;4)-beta-D-glucosidic linkages in cellulose, lichenin and cereal beta-D-glucans.</text>
        <dbReference type="EC" id="3.2.1.4"/>
    </reaction>
</comment>
<evidence type="ECO:0000256" key="6">
    <source>
        <dbReference type="ARBA" id="ARBA00023277"/>
    </source>
</evidence>
<evidence type="ECO:0000256" key="5">
    <source>
        <dbReference type="ARBA" id="ARBA00023001"/>
    </source>
</evidence>
<dbReference type="Gene3D" id="2.40.40.10">
    <property type="entry name" value="RlpA-like domain"/>
    <property type="match status" value="1"/>
</dbReference>
<dbReference type="Pfam" id="PF02015">
    <property type="entry name" value="Glyco_hydro_45"/>
    <property type="match status" value="1"/>
</dbReference>
<keyword evidence="7" id="KW-0326">Glycosidase</keyword>